<gene>
    <name evidence="2" type="ORF">TeGR_g2435</name>
</gene>
<name>A0ABQ6MUZ4_9STRA</name>
<feature type="non-terminal residue" evidence="2">
    <location>
        <position position="1"/>
    </location>
</feature>
<feature type="compositionally biased region" description="Basic residues" evidence="1">
    <location>
        <begin position="114"/>
        <end position="123"/>
    </location>
</feature>
<dbReference type="EMBL" id="BRYB01004557">
    <property type="protein sequence ID" value="GMI33286.1"/>
    <property type="molecule type" value="Genomic_DNA"/>
</dbReference>
<proteinExistence type="predicted"/>
<evidence type="ECO:0000256" key="1">
    <source>
        <dbReference type="SAM" id="MobiDB-lite"/>
    </source>
</evidence>
<organism evidence="2 3">
    <name type="scientific">Tetraparma gracilis</name>
    <dbReference type="NCBI Taxonomy" id="2962635"/>
    <lineage>
        <taxon>Eukaryota</taxon>
        <taxon>Sar</taxon>
        <taxon>Stramenopiles</taxon>
        <taxon>Ochrophyta</taxon>
        <taxon>Bolidophyceae</taxon>
        <taxon>Parmales</taxon>
        <taxon>Triparmaceae</taxon>
        <taxon>Tetraparma</taxon>
    </lineage>
</organism>
<accession>A0ABQ6MUZ4</accession>
<protein>
    <submittedName>
        <fullName evidence="2">Uncharacterized protein</fullName>
    </submittedName>
</protein>
<sequence length="123" mass="13668">VEAAIKVGAVKEDGTAETLQEKLAREKAERKAAAVERSRQRQADKAYFERKKEETEELAAKARENEEKALKERQLTDEEKMKGDKQILKKEGGLMGIESGGGETDPNDPFAMKNKSKIGGKYA</sequence>
<reference evidence="2 3" key="1">
    <citation type="journal article" date="2023" name="Commun. Biol.">
        <title>Genome analysis of Parmales, the sister group of diatoms, reveals the evolutionary specialization of diatoms from phago-mixotrophs to photoautotrophs.</title>
        <authorList>
            <person name="Ban H."/>
            <person name="Sato S."/>
            <person name="Yoshikawa S."/>
            <person name="Yamada K."/>
            <person name="Nakamura Y."/>
            <person name="Ichinomiya M."/>
            <person name="Sato N."/>
            <person name="Blanc-Mathieu R."/>
            <person name="Endo H."/>
            <person name="Kuwata A."/>
            <person name="Ogata H."/>
        </authorList>
    </citation>
    <scope>NUCLEOTIDE SEQUENCE [LARGE SCALE GENOMIC DNA]</scope>
</reference>
<feature type="compositionally biased region" description="Gly residues" evidence="1">
    <location>
        <begin position="93"/>
        <end position="103"/>
    </location>
</feature>
<keyword evidence="3" id="KW-1185">Reference proteome</keyword>
<evidence type="ECO:0000313" key="2">
    <source>
        <dbReference type="EMBL" id="GMI33286.1"/>
    </source>
</evidence>
<dbReference type="Proteomes" id="UP001165060">
    <property type="component" value="Unassembled WGS sequence"/>
</dbReference>
<feature type="region of interest" description="Disordered" evidence="1">
    <location>
        <begin position="34"/>
        <end position="123"/>
    </location>
</feature>
<evidence type="ECO:0000313" key="3">
    <source>
        <dbReference type="Proteomes" id="UP001165060"/>
    </source>
</evidence>
<comment type="caution">
    <text evidence="2">The sequence shown here is derived from an EMBL/GenBank/DDBJ whole genome shotgun (WGS) entry which is preliminary data.</text>
</comment>
<feature type="compositionally biased region" description="Basic and acidic residues" evidence="1">
    <location>
        <begin position="34"/>
        <end position="92"/>
    </location>
</feature>